<dbReference type="GO" id="GO:0015112">
    <property type="term" value="F:nitrate transmembrane transporter activity"/>
    <property type="evidence" value="ECO:0007669"/>
    <property type="project" value="InterPro"/>
</dbReference>
<dbReference type="PANTHER" id="PTHR30151:SF7">
    <property type="entry name" value="NITRATE IMPORT PERMEASE PROTEIN NRTB"/>
    <property type="match status" value="1"/>
</dbReference>
<dbReference type="GO" id="GO:0005886">
    <property type="term" value="C:plasma membrane"/>
    <property type="evidence" value="ECO:0007669"/>
    <property type="project" value="UniProtKB-SubCell"/>
</dbReference>
<keyword evidence="8 9" id="KW-0472">Membrane</keyword>
<dbReference type="SUPFAM" id="SSF161098">
    <property type="entry name" value="MetI-like"/>
    <property type="match status" value="1"/>
</dbReference>
<keyword evidence="5 9" id="KW-0812">Transmembrane</keyword>
<evidence type="ECO:0000256" key="4">
    <source>
        <dbReference type="ARBA" id="ARBA00022519"/>
    </source>
</evidence>
<keyword evidence="2 9" id="KW-0813">Transport</keyword>
<evidence type="ECO:0000256" key="2">
    <source>
        <dbReference type="ARBA" id="ARBA00022448"/>
    </source>
</evidence>
<dbReference type="InterPro" id="IPR005889">
    <property type="entry name" value="NtrB"/>
</dbReference>
<dbReference type="AlphaFoldDB" id="A0A5B8NN07"/>
<evidence type="ECO:0000313" key="12">
    <source>
        <dbReference type="Proteomes" id="UP000318453"/>
    </source>
</evidence>
<evidence type="ECO:0000256" key="3">
    <source>
        <dbReference type="ARBA" id="ARBA00022475"/>
    </source>
</evidence>
<dbReference type="EMBL" id="CP042326">
    <property type="protein sequence ID" value="QDZ39519.1"/>
    <property type="molecule type" value="Genomic_DNA"/>
</dbReference>
<organism evidence="11 12">
    <name type="scientific">Euhalothece natronophila Z-M001</name>
    <dbReference type="NCBI Taxonomy" id="522448"/>
    <lineage>
        <taxon>Bacteria</taxon>
        <taxon>Bacillati</taxon>
        <taxon>Cyanobacteriota</taxon>
        <taxon>Cyanophyceae</taxon>
        <taxon>Oscillatoriophycideae</taxon>
        <taxon>Chroococcales</taxon>
        <taxon>Halothecacae</taxon>
        <taxon>Halothece cluster</taxon>
        <taxon>Euhalothece</taxon>
    </lineage>
</organism>
<dbReference type="Gene3D" id="1.10.3720.10">
    <property type="entry name" value="MetI-like"/>
    <property type="match status" value="1"/>
</dbReference>
<evidence type="ECO:0000256" key="5">
    <source>
        <dbReference type="ARBA" id="ARBA00022692"/>
    </source>
</evidence>
<keyword evidence="12" id="KW-1185">Reference proteome</keyword>
<feature type="transmembrane region" description="Helical" evidence="9">
    <location>
        <begin position="28"/>
        <end position="55"/>
    </location>
</feature>
<comment type="subcellular location">
    <subcellularLocation>
        <location evidence="1">Cell inner membrane</location>
        <topology evidence="1">Multi-pass membrane protein</topology>
    </subcellularLocation>
    <subcellularLocation>
        <location evidence="9">Cell membrane</location>
        <topology evidence="9">Multi-pass membrane protein</topology>
    </subcellularLocation>
</comment>
<dbReference type="CDD" id="cd06261">
    <property type="entry name" value="TM_PBP2"/>
    <property type="match status" value="1"/>
</dbReference>
<dbReference type="InterPro" id="IPR000515">
    <property type="entry name" value="MetI-like"/>
</dbReference>
<dbReference type="Pfam" id="PF00528">
    <property type="entry name" value="BPD_transp_1"/>
    <property type="match status" value="1"/>
</dbReference>
<keyword evidence="4" id="KW-0997">Cell inner membrane</keyword>
<sequence length="281" mass="30326">MTKQQVFSHSPQATTQASWLKNKNIQALLAFLASLAALLILWEVGEALGLFASLIPSASETLVDFWEWISDPFYDFGPNDKGIGWHLLVSLRRVAIGFILGSLIAIPVGIAVGLSQVASKAIDPYVQLFKPVSPLAWLPLGLGLLQDSELTAIFVIAISSIWPTLINTKFGISNVSEDYLDVTKTLGASRRRTLLKVILPAAAPSIVSGLRISMGISWLVIVAAEMLVGGTGLGYFVWNEWNNLSITSIITAIIVIGMVGIILDQLFGILQTFVSFGKQSS</sequence>
<dbReference type="RefSeq" id="WP_146295120.1">
    <property type="nucleotide sequence ID" value="NZ_CP042326.1"/>
</dbReference>
<dbReference type="NCBIfam" id="TIGR01183">
    <property type="entry name" value="ntrB"/>
    <property type="match status" value="1"/>
</dbReference>
<dbReference type="OrthoDB" id="9804353at2"/>
<evidence type="ECO:0000256" key="8">
    <source>
        <dbReference type="ARBA" id="ARBA00023136"/>
    </source>
</evidence>
<dbReference type="PROSITE" id="PS50928">
    <property type="entry name" value="ABC_TM1"/>
    <property type="match status" value="1"/>
</dbReference>
<feature type="transmembrane region" description="Helical" evidence="9">
    <location>
        <begin position="94"/>
        <end position="114"/>
    </location>
</feature>
<proteinExistence type="inferred from homology"/>
<gene>
    <name evidence="11" type="primary">ntrB</name>
    <name evidence="11" type="ORF">FRE64_06010</name>
</gene>
<evidence type="ECO:0000256" key="6">
    <source>
        <dbReference type="ARBA" id="ARBA00022989"/>
    </source>
</evidence>
<dbReference type="GO" id="GO:0006811">
    <property type="term" value="P:monoatomic ion transport"/>
    <property type="evidence" value="ECO:0007669"/>
    <property type="project" value="UniProtKB-KW"/>
</dbReference>
<keyword evidence="7" id="KW-0406">Ion transport</keyword>
<feature type="transmembrane region" description="Helical" evidence="9">
    <location>
        <begin position="244"/>
        <end position="263"/>
    </location>
</feature>
<comment type="similarity">
    <text evidence="9">Belongs to the binding-protein-dependent transport system permease family.</text>
</comment>
<protein>
    <submittedName>
        <fullName evidence="11">Nitrate ABC transporter permease</fullName>
    </submittedName>
</protein>
<dbReference type="InterPro" id="IPR035906">
    <property type="entry name" value="MetI-like_sf"/>
</dbReference>
<feature type="transmembrane region" description="Helical" evidence="9">
    <location>
        <begin position="216"/>
        <end position="238"/>
    </location>
</feature>
<feature type="domain" description="ABC transmembrane type-1" evidence="10">
    <location>
        <begin position="87"/>
        <end position="267"/>
    </location>
</feature>
<keyword evidence="3" id="KW-1003">Cell membrane</keyword>
<keyword evidence="6 9" id="KW-1133">Transmembrane helix</keyword>
<dbReference type="FunFam" id="1.10.3720.10:FF:000003">
    <property type="entry name" value="Aliphatic sulfonate ABC transporter permease"/>
    <property type="match status" value="1"/>
</dbReference>
<evidence type="ECO:0000259" key="10">
    <source>
        <dbReference type="PROSITE" id="PS50928"/>
    </source>
</evidence>
<dbReference type="PANTHER" id="PTHR30151">
    <property type="entry name" value="ALKANE SULFONATE ABC TRANSPORTER-RELATED, MEMBRANE SUBUNIT"/>
    <property type="match status" value="1"/>
</dbReference>
<evidence type="ECO:0000256" key="7">
    <source>
        <dbReference type="ARBA" id="ARBA00023065"/>
    </source>
</evidence>
<evidence type="ECO:0000256" key="9">
    <source>
        <dbReference type="RuleBase" id="RU363032"/>
    </source>
</evidence>
<evidence type="ECO:0000313" key="11">
    <source>
        <dbReference type="EMBL" id="QDZ39519.1"/>
    </source>
</evidence>
<dbReference type="Proteomes" id="UP000318453">
    <property type="component" value="Chromosome"/>
</dbReference>
<name>A0A5B8NN07_9CHRO</name>
<accession>A0A5B8NN07</accession>
<dbReference type="GO" id="GO:0042918">
    <property type="term" value="P:alkanesulfonate transmembrane transport"/>
    <property type="evidence" value="ECO:0007669"/>
    <property type="project" value="UniProtKB-ARBA"/>
</dbReference>
<evidence type="ECO:0000256" key="1">
    <source>
        <dbReference type="ARBA" id="ARBA00004429"/>
    </source>
</evidence>
<reference evidence="11" key="1">
    <citation type="submission" date="2019-08" db="EMBL/GenBank/DDBJ databases">
        <title>Carotenoids and Carotenoid Binding Proteins in the Halophilic Cyanobacterium Euhalothece sp. ZM00.</title>
        <authorList>
            <person name="Cho S.M."/>
            <person name="Song J.Y."/>
            <person name="Park Y.-I."/>
        </authorList>
    </citation>
    <scope>NUCLEOTIDE SEQUENCE [LARGE SCALE GENOMIC DNA]</scope>
    <source>
        <strain evidence="11">Z-M001</strain>
    </source>
</reference>
<dbReference type="KEGG" id="enn:FRE64_06010"/>